<keyword evidence="1" id="KW-0472">Membrane</keyword>
<keyword evidence="4" id="KW-1185">Reference proteome</keyword>
<dbReference type="EMBL" id="CAMXCT030001113">
    <property type="protein sequence ID" value="CAL4774198.1"/>
    <property type="molecule type" value="Genomic_DNA"/>
</dbReference>
<evidence type="ECO:0000313" key="4">
    <source>
        <dbReference type="Proteomes" id="UP001152797"/>
    </source>
</evidence>
<keyword evidence="1" id="KW-1133">Transmembrane helix</keyword>
<dbReference type="Proteomes" id="UP001152797">
    <property type="component" value="Unassembled WGS sequence"/>
</dbReference>
<evidence type="ECO:0000256" key="1">
    <source>
        <dbReference type="SAM" id="Phobius"/>
    </source>
</evidence>
<proteinExistence type="predicted"/>
<feature type="transmembrane region" description="Helical" evidence="1">
    <location>
        <begin position="68"/>
        <end position="87"/>
    </location>
</feature>
<dbReference type="EMBL" id="CAMXCT020001113">
    <property type="protein sequence ID" value="CAL1140261.1"/>
    <property type="molecule type" value="Genomic_DNA"/>
</dbReference>
<keyword evidence="1" id="KW-0812">Transmembrane</keyword>
<reference evidence="2" key="1">
    <citation type="submission" date="2022-10" db="EMBL/GenBank/DDBJ databases">
        <authorList>
            <person name="Chen Y."/>
            <person name="Dougan E. K."/>
            <person name="Chan C."/>
            <person name="Rhodes N."/>
            <person name="Thang M."/>
        </authorList>
    </citation>
    <scope>NUCLEOTIDE SEQUENCE</scope>
</reference>
<evidence type="ECO:0000313" key="3">
    <source>
        <dbReference type="EMBL" id="CAL1140261.1"/>
    </source>
</evidence>
<organism evidence="2">
    <name type="scientific">Cladocopium goreaui</name>
    <dbReference type="NCBI Taxonomy" id="2562237"/>
    <lineage>
        <taxon>Eukaryota</taxon>
        <taxon>Sar</taxon>
        <taxon>Alveolata</taxon>
        <taxon>Dinophyceae</taxon>
        <taxon>Suessiales</taxon>
        <taxon>Symbiodiniaceae</taxon>
        <taxon>Cladocopium</taxon>
    </lineage>
</organism>
<evidence type="ECO:0000313" key="2">
    <source>
        <dbReference type="EMBL" id="CAI3986886.1"/>
    </source>
</evidence>
<name>A0A9P1FSU4_9DINO</name>
<sequence>MPTPIGSHLTKPIEHHASSLCGYTNFPPCHVGLGIQQALQRHYLKATPEHSQPGLLDWLRTVLGAGVAYLHPALPVAILMQILLYVLRQWPEVYRSLRLDGVLGSALHTWARFQMMLGLMRTLQHFWRCYLKKKV</sequence>
<accession>A0A9P1FSU4</accession>
<reference evidence="3" key="2">
    <citation type="submission" date="2024-04" db="EMBL/GenBank/DDBJ databases">
        <authorList>
            <person name="Chen Y."/>
            <person name="Shah S."/>
            <person name="Dougan E. K."/>
            <person name="Thang M."/>
            <person name="Chan C."/>
        </authorList>
    </citation>
    <scope>NUCLEOTIDE SEQUENCE [LARGE SCALE GENOMIC DNA]</scope>
</reference>
<dbReference type="AlphaFoldDB" id="A0A9P1FSU4"/>
<protein>
    <submittedName>
        <fullName evidence="2">Uncharacterized protein</fullName>
    </submittedName>
</protein>
<gene>
    <name evidence="2" type="ORF">C1SCF055_LOCUS14201</name>
</gene>
<comment type="caution">
    <text evidence="2">The sequence shown here is derived from an EMBL/GenBank/DDBJ whole genome shotgun (WGS) entry which is preliminary data.</text>
</comment>
<dbReference type="EMBL" id="CAMXCT010001113">
    <property type="protein sequence ID" value="CAI3986886.1"/>
    <property type="molecule type" value="Genomic_DNA"/>
</dbReference>